<evidence type="ECO:0000313" key="3">
    <source>
        <dbReference type="Proteomes" id="UP000660262"/>
    </source>
</evidence>
<dbReference type="OrthoDB" id="89765at2759"/>
<accession>A0A830HZV0</accession>
<comment type="caution">
    <text evidence="2">The sequence shown here is derived from an EMBL/GenBank/DDBJ whole genome shotgun (WGS) entry which is preliminary data.</text>
</comment>
<dbReference type="InterPro" id="IPR018247">
    <property type="entry name" value="EF_Hand_1_Ca_BS"/>
</dbReference>
<protein>
    <recommendedName>
        <fullName evidence="4">LamG-like jellyroll fold domain-containing protein</fullName>
    </recommendedName>
</protein>
<gene>
    <name evidence="2" type="ORF">PPROV_001123600</name>
</gene>
<dbReference type="EMBL" id="BNJQ01000042">
    <property type="protein sequence ID" value="GHP12508.1"/>
    <property type="molecule type" value="Genomic_DNA"/>
</dbReference>
<feature type="region of interest" description="Disordered" evidence="1">
    <location>
        <begin position="1"/>
        <end position="31"/>
    </location>
</feature>
<dbReference type="InterPro" id="IPR013320">
    <property type="entry name" value="ConA-like_dom_sf"/>
</dbReference>
<dbReference type="Pfam" id="PF13385">
    <property type="entry name" value="Laminin_G_3"/>
    <property type="match status" value="1"/>
</dbReference>
<dbReference type="Gene3D" id="2.60.120.200">
    <property type="match status" value="1"/>
</dbReference>
<feature type="region of interest" description="Disordered" evidence="1">
    <location>
        <begin position="180"/>
        <end position="203"/>
    </location>
</feature>
<reference evidence="2" key="1">
    <citation type="submission" date="2020-10" db="EMBL/GenBank/DDBJ databases">
        <title>Unveiling of a novel bifunctional photoreceptor, Dualchrome1, isolated from a cosmopolitan green alga.</title>
        <authorList>
            <person name="Suzuki S."/>
            <person name="Kawachi M."/>
        </authorList>
    </citation>
    <scope>NUCLEOTIDE SEQUENCE</scope>
    <source>
        <strain evidence="2">NIES 2893</strain>
    </source>
</reference>
<sequence length="480" mass="51987">MESLNPIASCLPPPAAKPLLPSQRPSDDHRTSLDHRIARLFRRVSPRSLLAASALIYGLVLLYVRESAGGGAAATRSAALSQGVGTNVGGVGVPQAVGTARGDVWADYFAMGNAGRAELPYDEFADALRAFALVEHPPDGLNLTRRTAAALAPYVDLNHDHKVGNGELFAFVSKFASSEGEGDIQQGGDEYGEETGGATAKSPYDARRLGNALVSALQLVAGEGGAPGGSSDAAGGCSLHFQRKRGSYVELVNSGSLQFGGSQPFTIEMWVRPTIDHKAMCLISKYNRGKWGQFFVKIDENGRVFFHREVAPWGQRSDRKLPVNAYTHVTVTYRWDQVRQRGESSIYLNGTVAASQREGPQDNNPETAILIGALQESSLPTEHLEGDIDDVRMWDVHRTPKEVQDSMRLRLTGMEEHLVGYWPFDECRGAFTRDALSHHDGSLRETAQGGDKSSGLGMWKPSDITLRSYSDAIGCLDTLC</sequence>
<name>A0A830HZV0_9CHLO</name>
<keyword evidence="3" id="KW-1185">Reference proteome</keyword>
<dbReference type="AlphaFoldDB" id="A0A830HZV0"/>
<evidence type="ECO:0000256" key="1">
    <source>
        <dbReference type="SAM" id="MobiDB-lite"/>
    </source>
</evidence>
<evidence type="ECO:0000313" key="2">
    <source>
        <dbReference type="EMBL" id="GHP12508.1"/>
    </source>
</evidence>
<dbReference type="Proteomes" id="UP000660262">
    <property type="component" value="Unassembled WGS sequence"/>
</dbReference>
<dbReference type="PROSITE" id="PS00018">
    <property type="entry name" value="EF_HAND_1"/>
    <property type="match status" value="1"/>
</dbReference>
<dbReference type="SUPFAM" id="SSF49899">
    <property type="entry name" value="Concanavalin A-like lectins/glucanases"/>
    <property type="match status" value="1"/>
</dbReference>
<proteinExistence type="predicted"/>
<evidence type="ECO:0008006" key="4">
    <source>
        <dbReference type="Google" id="ProtNLM"/>
    </source>
</evidence>
<organism evidence="2 3">
    <name type="scientific">Pycnococcus provasolii</name>
    <dbReference type="NCBI Taxonomy" id="41880"/>
    <lineage>
        <taxon>Eukaryota</taxon>
        <taxon>Viridiplantae</taxon>
        <taxon>Chlorophyta</taxon>
        <taxon>Pseudoscourfieldiophyceae</taxon>
        <taxon>Pseudoscourfieldiales</taxon>
        <taxon>Pycnococcaceae</taxon>
        <taxon>Pycnococcus</taxon>
    </lineage>
</organism>